<accession>A0ABV3DT60</accession>
<keyword evidence="3" id="KW-1185">Reference proteome</keyword>
<organism evidence="2 3">
    <name type="scientific">Streptodolium elevatio</name>
    <dbReference type="NCBI Taxonomy" id="3157996"/>
    <lineage>
        <taxon>Bacteria</taxon>
        <taxon>Bacillati</taxon>
        <taxon>Actinomycetota</taxon>
        <taxon>Actinomycetes</taxon>
        <taxon>Kitasatosporales</taxon>
        <taxon>Streptomycetaceae</taxon>
        <taxon>Streptodolium</taxon>
    </lineage>
</organism>
<comment type="caution">
    <text evidence="2">The sequence shown here is derived from an EMBL/GenBank/DDBJ whole genome shotgun (WGS) entry which is preliminary data.</text>
</comment>
<dbReference type="InterPro" id="IPR000551">
    <property type="entry name" value="MerR-type_HTH_dom"/>
</dbReference>
<dbReference type="RefSeq" id="WP_358362723.1">
    <property type="nucleotide sequence ID" value="NZ_JBEZFP010000146.1"/>
</dbReference>
<dbReference type="GO" id="GO:0003677">
    <property type="term" value="F:DNA binding"/>
    <property type="evidence" value="ECO:0007669"/>
    <property type="project" value="UniProtKB-KW"/>
</dbReference>
<dbReference type="PROSITE" id="PS00552">
    <property type="entry name" value="HTH_MERR_1"/>
    <property type="match status" value="1"/>
</dbReference>
<gene>
    <name evidence="2" type="ORF">AB0C36_36265</name>
</gene>
<dbReference type="Pfam" id="PF00376">
    <property type="entry name" value="MerR"/>
    <property type="match status" value="1"/>
</dbReference>
<dbReference type="EMBL" id="JBEZFP010000146">
    <property type="protein sequence ID" value="MEU8138941.1"/>
    <property type="molecule type" value="Genomic_DNA"/>
</dbReference>
<evidence type="ECO:0000313" key="3">
    <source>
        <dbReference type="Proteomes" id="UP001551482"/>
    </source>
</evidence>
<evidence type="ECO:0000259" key="1">
    <source>
        <dbReference type="PROSITE" id="PS50937"/>
    </source>
</evidence>
<dbReference type="Gene3D" id="1.10.1660.10">
    <property type="match status" value="1"/>
</dbReference>
<proteinExistence type="predicted"/>
<feature type="non-terminal residue" evidence="2">
    <location>
        <position position="74"/>
    </location>
</feature>
<feature type="domain" description="HTH merR-type" evidence="1">
    <location>
        <begin position="46"/>
        <end position="74"/>
    </location>
</feature>
<protein>
    <submittedName>
        <fullName evidence="2">MerR family DNA-binding transcriptional regulator</fullName>
    </submittedName>
</protein>
<dbReference type="Proteomes" id="UP001551482">
    <property type="component" value="Unassembled WGS sequence"/>
</dbReference>
<dbReference type="InterPro" id="IPR009061">
    <property type="entry name" value="DNA-bd_dom_put_sf"/>
</dbReference>
<reference evidence="2 3" key="1">
    <citation type="submission" date="2024-06" db="EMBL/GenBank/DDBJ databases">
        <title>The Natural Products Discovery Center: Release of the First 8490 Sequenced Strains for Exploring Actinobacteria Biosynthetic Diversity.</title>
        <authorList>
            <person name="Kalkreuter E."/>
            <person name="Kautsar S.A."/>
            <person name="Yang D."/>
            <person name="Bader C.D."/>
            <person name="Teijaro C.N."/>
            <person name="Fluegel L."/>
            <person name="Davis C.M."/>
            <person name="Simpson J.R."/>
            <person name="Lauterbach L."/>
            <person name="Steele A.D."/>
            <person name="Gui C."/>
            <person name="Meng S."/>
            <person name="Li G."/>
            <person name="Viehrig K."/>
            <person name="Ye F."/>
            <person name="Su P."/>
            <person name="Kiefer A.F."/>
            <person name="Nichols A."/>
            <person name="Cepeda A.J."/>
            <person name="Yan W."/>
            <person name="Fan B."/>
            <person name="Jiang Y."/>
            <person name="Adhikari A."/>
            <person name="Zheng C.-J."/>
            <person name="Schuster L."/>
            <person name="Cowan T.M."/>
            <person name="Smanski M.J."/>
            <person name="Chevrette M.G."/>
            <person name="De Carvalho L.P.S."/>
            <person name="Shen B."/>
        </authorList>
    </citation>
    <scope>NUCLEOTIDE SEQUENCE [LARGE SCALE GENOMIC DNA]</scope>
    <source>
        <strain evidence="2 3">NPDC048946</strain>
    </source>
</reference>
<evidence type="ECO:0000313" key="2">
    <source>
        <dbReference type="EMBL" id="MEU8138941.1"/>
    </source>
</evidence>
<name>A0ABV3DT60_9ACTN</name>
<dbReference type="PROSITE" id="PS50937">
    <property type="entry name" value="HTH_MERR_2"/>
    <property type="match status" value="1"/>
</dbReference>
<keyword evidence="2" id="KW-0238">DNA-binding</keyword>
<sequence length="74" mass="7876">MGDAENGLGAGEVEGSAVEFVDSHLSDGRTSRQHEVNDNGHVSTQLLRIGEAAERLGVSTHLLRHWETAGVITP</sequence>
<dbReference type="SUPFAM" id="SSF46955">
    <property type="entry name" value="Putative DNA-binding domain"/>
    <property type="match status" value="1"/>
</dbReference>